<feature type="binding site" evidence="8">
    <location>
        <begin position="243"/>
        <end position="247"/>
    </location>
    <ligand>
        <name>ATP</name>
        <dbReference type="ChEBI" id="CHEBI:30616"/>
    </ligand>
</feature>
<feature type="active site" description="Proton donor/acceptor" evidence="8">
    <location>
        <position position="183"/>
    </location>
</feature>
<feature type="site" description="Transition state stabilizer" evidence="8">
    <location>
        <position position="276"/>
    </location>
</feature>
<dbReference type="GO" id="GO:0000287">
    <property type="term" value="F:magnesium ion binding"/>
    <property type="evidence" value="ECO:0007669"/>
    <property type="project" value="UniProtKB-UniRule"/>
</dbReference>
<dbReference type="Gene3D" id="3.30.420.40">
    <property type="match status" value="2"/>
</dbReference>
<dbReference type="KEGG" id="ecv:APECO1_2288"/>
<keyword evidence="8" id="KW-0963">Cytoplasm</keyword>
<dbReference type="PROSITE" id="PS01075">
    <property type="entry name" value="ACETATE_KINASE_1"/>
    <property type="match status" value="1"/>
</dbReference>
<dbReference type="EC" id="2.7.2.1" evidence="8"/>
<dbReference type="EMBL" id="CP000468">
    <property type="protein sequence ID" value="ABJ03649.1"/>
    <property type="molecule type" value="Genomic_DNA"/>
</dbReference>
<feature type="binding site" evidence="8">
    <location>
        <position position="47"/>
    </location>
    <ligand>
        <name>Mg(2+)</name>
        <dbReference type="ChEBI" id="CHEBI:18420"/>
    </ligand>
</feature>
<organism evidence="10 11">
    <name type="scientific">Escherichia coli O1:K1 / APEC</name>
    <dbReference type="NCBI Taxonomy" id="405955"/>
    <lineage>
        <taxon>Bacteria</taxon>
        <taxon>Pseudomonadati</taxon>
        <taxon>Pseudomonadota</taxon>
        <taxon>Gammaproteobacteria</taxon>
        <taxon>Enterobacterales</taxon>
        <taxon>Enterobacteriaceae</taxon>
        <taxon>Escherichia</taxon>
    </lineage>
</organism>
<dbReference type="GO" id="GO:0006085">
    <property type="term" value="P:acetyl-CoA biosynthetic process"/>
    <property type="evidence" value="ECO:0007669"/>
    <property type="project" value="UniProtKB-UniRule"/>
</dbReference>
<comment type="pathway">
    <text evidence="8">Metabolic intermediate biosynthesis; acetyl-CoA biosynthesis; acetyl-CoA from acetate: step 1/2.</text>
</comment>
<dbReference type="PIRSF" id="PIRSF000722">
    <property type="entry name" value="Acetate_prop_kin"/>
    <property type="match status" value="1"/>
</dbReference>
<keyword evidence="2 8" id="KW-0808">Transferase</keyword>
<dbReference type="PRINTS" id="PR00471">
    <property type="entry name" value="ACETATEKNASE"/>
</dbReference>
<evidence type="ECO:0000256" key="9">
    <source>
        <dbReference type="RuleBase" id="RU003835"/>
    </source>
</evidence>
<protein>
    <recommendedName>
        <fullName evidence="8">Acetate kinase</fullName>
        <ecNumber evidence="8">2.7.2.1</ecNumber>
    </recommendedName>
    <alternativeName>
        <fullName evidence="8">Acetokinase</fullName>
    </alternativeName>
</protein>
<keyword evidence="4 8" id="KW-0547">Nucleotide-binding</keyword>
<comment type="similarity">
    <text evidence="1 8 9">Belongs to the acetokinase family.</text>
</comment>
<dbReference type="PANTHER" id="PTHR21060">
    <property type="entry name" value="ACETATE KINASE"/>
    <property type="match status" value="1"/>
</dbReference>
<gene>
    <name evidence="8" type="primary">ackA</name>
    <name evidence="10" type="ORF">APECO1_2288</name>
</gene>
<dbReference type="HAMAP" id="MF_00020">
    <property type="entry name" value="Acetate_kinase"/>
    <property type="match status" value="1"/>
</dbReference>
<comment type="subcellular location">
    <subcellularLocation>
        <location evidence="8">Cytoplasm</location>
    </subcellularLocation>
</comment>
<keyword evidence="3 8" id="KW-0479">Metal-binding</keyword>
<dbReference type="Pfam" id="PF00871">
    <property type="entry name" value="Acetate_kinase"/>
    <property type="match status" value="1"/>
</dbReference>
<dbReference type="SUPFAM" id="SSF53067">
    <property type="entry name" value="Actin-like ATPase domain"/>
    <property type="match status" value="2"/>
</dbReference>
<evidence type="ECO:0000256" key="1">
    <source>
        <dbReference type="ARBA" id="ARBA00008748"/>
    </source>
</evidence>
<dbReference type="InterPro" id="IPR004372">
    <property type="entry name" value="Ac/propionate_kinase"/>
</dbReference>
<evidence type="ECO:0000256" key="5">
    <source>
        <dbReference type="ARBA" id="ARBA00022777"/>
    </source>
</evidence>
<feature type="site" description="Transition state stabilizer" evidence="8">
    <location>
        <position position="215"/>
    </location>
</feature>
<feature type="binding site" evidence="8">
    <location>
        <position position="54"/>
    </location>
    <ligand>
        <name>ATP</name>
        <dbReference type="ChEBI" id="CHEBI:30616"/>
    </ligand>
</feature>
<evidence type="ECO:0000313" key="10">
    <source>
        <dbReference type="EMBL" id="ABJ03649.1"/>
    </source>
</evidence>
<sequence length="435" mass="46973">MLRKICSSPARRWRSLAFCVIPSQQPVNFLQSISGGIMSLACVLVINCGSSSMKFSVIPQDADQPLLSGLAERLGIDHAVITFKDRDGHKSTVALDDASHQHALKVLFAKLDEQQLLEAINAVGHRVAHGGSDFKRSVLVTDDVIEKVRALSVLAPLHNPANLIGIEAARALLPALPHIAVFDTAFHQTLSPAAYTYAIPLEFQQDYMVRRYGFHGTSHRYIAAEALASLDLDPADHGIVIAHLGNGSSLCAVQNGTSIDTSMGMTPLEGLVMGTRCGDLDFGVVAYLAKRTGQTFDTLYKMLNNQSGLMGISGLSSDCRTLQQARDEGHERAALAIDVLVHRLARHIGGHVTSLKRFDALIFTGGIGENSALIRELTVQRLQALGLELDKERNQQLFGGRSGLISKTDTTKIAVIPTNEEKMIAIDAAEIARTA</sequence>
<dbReference type="GO" id="GO:0008776">
    <property type="term" value="F:acetate kinase activity"/>
    <property type="evidence" value="ECO:0007669"/>
    <property type="project" value="UniProtKB-UniRule"/>
</dbReference>
<dbReference type="GO" id="GO:0006083">
    <property type="term" value="P:acetate metabolic process"/>
    <property type="evidence" value="ECO:0007669"/>
    <property type="project" value="TreeGrafter"/>
</dbReference>
<feature type="binding site" evidence="8">
    <location>
        <position position="420"/>
    </location>
    <ligand>
        <name>Mg(2+)</name>
        <dbReference type="ChEBI" id="CHEBI:18420"/>
    </ligand>
</feature>
<evidence type="ECO:0000313" key="11">
    <source>
        <dbReference type="Proteomes" id="UP000008216"/>
    </source>
</evidence>
<dbReference type="GO" id="GO:0005829">
    <property type="term" value="C:cytosol"/>
    <property type="evidence" value="ECO:0007669"/>
    <property type="project" value="TreeGrafter"/>
</dbReference>
<feature type="binding site" evidence="8">
    <location>
        <position position="126"/>
    </location>
    <ligand>
        <name>substrate</name>
    </ligand>
</feature>
<dbReference type="UniPathway" id="UPA00340">
    <property type="reaction ID" value="UER00458"/>
</dbReference>
<accession>A0A0H2Z5G9</accession>
<keyword evidence="5 8" id="KW-0418">Kinase</keyword>
<dbReference type="CDD" id="cd24010">
    <property type="entry name" value="ASKHA_NBD_AcK_PK"/>
    <property type="match status" value="1"/>
</dbReference>
<dbReference type="PANTHER" id="PTHR21060:SF17">
    <property type="entry name" value="PROPIONATE KINASE"/>
    <property type="match status" value="1"/>
</dbReference>
<proteinExistence type="inferred from homology"/>
<reference evidence="10 11" key="1">
    <citation type="journal article" date="2007" name="J. Bacteriol.">
        <title>The genome sequence of avian pathogenic Escherichia coli strain O1:K1:H7 shares strong similarities with human extraintestinal pathogenic E. coli genomes.</title>
        <authorList>
            <person name="Johnson T.J."/>
            <person name="Kariyawasam S."/>
            <person name="Wannemuehler Y."/>
            <person name="Mangiamele P."/>
            <person name="Johnson S.J."/>
            <person name="Doetkott C."/>
            <person name="Skyberg J.A."/>
            <person name="Lynne A.M."/>
            <person name="Johnson J.R."/>
            <person name="Nolan L.K."/>
        </authorList>
    </citation>
    <scope>NUCLEOTIDE SEQUENCE [LARGE SCALE GENOMIC DNA]</scope>
    <source>
        <strain evidence="10">APEC O1</strain>
    </source>
</reference>
<evidence type="ECO:0000256" key="7">
    <source>
        <dbReference type="ARBA" id="ARBA00022842"/>
    </source>
</evidence>
<dbReference type="Proteomes" id="UP000008216">
    <property type="component" value="Chromosome"/>
</dbReference>
<dbReference type="NCBIfam" id="TIGR00016">
    <property type="entry name" value="ackA"/>
    <property type="match status" value="1"/>
</dbReference>
<dbReference type="PROSITE" id="PS01076">
    <property type="entry name" value="ACETATE_KINASE_2"/>
    <property type="match status" value="1"/>
</dbReference>
<feature type="binding site" evidence="8">
    <location>
        <begin position="366"/>
        <end position="370"/>
    </location>
    <ligand>
        <name>ATP</name>
        <dbReference type="ChEBI" id="CHEBI:30616"/>
    </ligand>
</feature>
<comment type="catalytic activity">
    <reaction evidence="8">
        <text>acetate + ATP = acetyl phosphate + ADP</text>
        <dbReference type="Rhea" id="RHEA:11352"/>
        <dbReference type="ChEBI" id="CHEBI:22191"/>
        <dbReference type="ChEBI" id="CHEBI:30089"/>
        <dbReference type="ChEBI" id="CHEBI:30616"/>
        <dbReference type="ChEBI" id="CHEBI:456216"/>
        <dbReference type="EC" id="2.7.2.1"/>
    </reaction>
</comment>
<comment type="function">
    <text evidence="8">Catalyzes the formation of acetyl phosphate from acetate and ATP. Can also catalyze the reverse reaction.</text>
</comment>
<keyword evidence="7 8" id="KW-0460">Magnesium</keyword>
<comment type="subunit">
    <text evidence="8">Homodimer.</text>
</comment>
<dbReference type="AlphaFoldDB" id="A0A0H2Z5G9"/>
<evidence type="ECO:0000256" key="2">
    <source>
        <dbReference type="ARBA" id="ARBA00022679"/>
    </source>
</evidence>
<feature type="binding site" evidence="8">
    <location>
        <begin position="318"/>
        <end position="320"/>
    </location>
    <ligand>
        <name>ATP</name>
        <dbReference type="ChEBI" id="CHEBI:30616"/>
    </ligand>
</feature>
<name>A0A0H2Z5G9_ECOK1</name>
<evidence type="ECO:0000256" key="4">
    <source>
        <dbReference type="ARBA" id="ARBA00022741"/>
    </source>
</evidence>
<evidence type="ECO:0000256" key="8">
    <source>
        <dbReference type="HAMAP-Rule" id="MF_00020"/>
    </source>
</evidence>
<dbReference type="HOGENOM" id="CLU_020352_0_1_6"/>
<keyword evidence="11" id="KW-1185">Reference proteome</keyword>
<evidence type="ECO:0000256" key="3">
    <source>
        <dbReference type="ARBA" id="ARBA00022723"/>
    </source>
</evidence>
<dbReference type="GO" id="GO:0005524">
    <property type="term" value="F:ATP binding"/>
    <property type="evidence" value="ECO:0007669"/>
    <property type="project" value="UniProtKB-KW"/>
</dbReference>
<comment type="cofactor">
    <cofactor evidence="8">
        <name>Mg(2+)</name>
        <dbReference type="ChEBI" id="CHEBI:18420"/>
    </cofactor>
    <cofactor evidence="8">
        <name>Mn(2+)</name>
        <dbReference type="ChEBI" id="CHEBI:29035"/>
    </cofactor>
    <text evidence="8">Mg(2+). Can also accept Mn(2+).</text>
</comment>
<keyword evidence="6 8" id="KW-0067">ATP-binding</keyword>
<dbReference type="NCBIfam" id="NF009045">
    <property type="entry name" value="PRK12379.1"/>
    <property type="match status" value="1"/>
</dbReference>
<dbReference type="InterPro" id="IPR023865">
    <property type="entry name" value="Aliphatic_acid_kinase_CS"/>
</dbReference>
<evidence type="ECO:0000256" key="6">
    <source>
        <dbReference type="ARBA" id="ARBA00022840"/>
    </source>
</evidence>
<dbReference type="InterPro" id="IPR043129">
    <property type="entry name" value="ATPase_NBD"/>
</dbReference>
<dbReference type="InterPro" id="IPR000890">
    <property type="entry name" value="Aliphatic_acid_kin_short-chain"/>
</dbReference>